<dbReference type="InterPro" id="IPR005119">
    <property type="entry name" value="LysR_subst-bd"/>
</dbReference>
<gene>
    <name evidence="2" type="ORF">BSU04_07620</name>
</gene>
<proteinExistence type="predicted"/>
<evidence type="ECO:0000313" key="3">
    <source>
        <dbReference type="Proteomes" id="UP000214720"/>
    </source>
</evidence>
<dbReference type="SUPFAM" id="SSF53850">
    <property type="entry name" value="Periplasmic binding protein-like II"/>
    <property type="match status" value="1"/>
</dbReference>
<accession>A0A226X8H0</accession>
<comment type="caution">
    <text evidence="2">The sequence shown here is derived from an EMBL/GenBank/DDBJ whole genome shotgun (WGS) entry which is preliminary data.</text>
</comment>
<organism evidence="2 3">
    <name type="scientific">Caballeronia sordidicola</name>
    <name type="common">Burkholderia sordidicola</name>
    <dbReference type="NCBI Taxonomy" id="196367"/>
    <lineage>
        <taxon>Bacteria</taxon>
        <taxon>Pseudomonadati</taxon>
        <taxon>Pseudomonadota</taxon>
        <taxon>Betaproteobacteria</taxon>
        <taxon>Burkholderiales</taxon>
        <taxon>Burkholderiaceae</taxon>
        <taxon>Caballeronia</taxon>
    </lineage>
</organism>
<dbReference type="Gene3D" id="3.40.190.10">
    <property type="entry name" value="Periplasmic binding protein-like II"/>
    <property type="match status" value="1"/>
</dbReference>
<dbReference type="Proteomes" id="UP000214720">
    <property type="component" value="Unassembled WGS sequence"/>
</dbReference>
<evidence type="ECO:0000313" key="2">
    <source>
        <dbReference type="EMBL" id="OXC79270.1"/>
    </source>
</evidence>
<dbReference type="Pfam" id="PF03466">
    <property type="entry name" value="LysR_substrate"/>
    <property type="match status" value="1"/>
</dbReference>
<evidence type="ECO:0000259" key="1">
    <source>
        <dbReference type="Pfam" id="PF03466"/>
    </source>
</evidence>
<feature type="domain" description="LysR substrate-binding" evidence="1">
    <location>
        <begin position="2"/>
        <end position="95"/>
    </location>
</feature>
<protein>
    <submittedName>
        <fullName evidence="2">Cys regulon transcriptional activator CysB</fullName>
    </submittedName>
</protein>
<name>A0A226X8H0_CABSO</name>
<dbReference type="AlphaFoldDB" id="A0A226X8H0"/>
<reference evidence="3" key="1">
    <citation type="submission" date="2017-01" db="EMBL/GenBank/DDBJ databases">
        <title>Genome Analysis of Deinococcus marmoris KOPRI26562.</title>
        <authorList>
            <person name="Kim J.H."/>
            <person name="Oh H.-M."/>
        </authorList>
    </citation>
    <scope>NUCLEOTIDE SEQUENCE [LARGE SCALE GENOMIC DNA]</scope>
    <source>
        <strain evidence="3">PAMC 26633</strain>
    </source>
</reference>
<sequence>MLPATHRLAGAGQVDRFDVCDEPLILLDVAPSKDYFVGLFEPYGLSPKIAFSLPSLELVRGMVGQGFGYSLLVTRPHAPTAYDGHEVVAVEIAEPAAC</sequence>
<dbReference type="EMBL" id="MTHB01000045">
    <property type="protein sequence ID" value="OXC79270.1"/>
    <property type="molecule type" value="Genomic_DNA"/>
</dbReference>